<name>A0A074M722_ERYLO</name>
<evidence type="ECO:0000313" key="2">
    <source>
        <dbReference type="EMBL" id="KEO90546.1"/>
    </source>
</evidence>
<dbReference type="EMBL" id="JMIW01000003">
    <property type="protein sequence ID" value="KEO90546.1"/>
    <property type="molecule type" value="Genomic_DNA"/>
</dbReference>
<dbReference type="Gene3D" id="3.30.450.180">
    <property type="match status" value="1"/>
</dbReference>
<dbReference type="Proteomes" id="UP000027647">
    <property type="component" value="Unassembled WGS sequence"/>
</dbReference>
<gene>
    <name evidence="2" type="ORF">EH31_10690</name>
</gene>
<comment type="caution">
    <text evidence="2">The sequence shown here is derived from an EMBL/GenBank/DDBJ whole genome shotgun (WGS) entry which is preliminary data.</text>
</comment>
<proteinExistence type="predicted"/>
<dbReference type="AlphaFoldDB" id="A0A074M722"/>
<reference evidence="2 3" key="1">
    <citation type="submission" date="2014-04" db="EMBL/GenBank/DDBJ databases">
        <title>A comprehensive comparison of genomes of Erythrobacter spp. strains.</title>
        <authorList>
            <person name="Zheng Q."/>
        </authorList>
    </citation>
    <scope>NUCLEOTIDE SEQUENCE [LARGE SCALE GENOMIC DNA]</scope>
    <source>
        <strain evidence="2 3">DSM 6997</strain>
    </source>
</reference>
<dbReference type="STRING" id="1044.EH31_10690"/>
<evidence type="ECO:0000259" key="1">
    <source>
        <dbReference type="Pfam" id="PF17765"/>
    </source>
</evidence>
<protein>
    <recommendedName>
        <fullName evidence="1">MmyB-like transcription regulator ligand binding domain-containing protein</fullName>
    </recommendedName>
</protein>
<dbReference type="RefSeq" id="WP_034959990.1">
    <property type="nucleotide sequence ID" value="NZ_JMIW01000003.1"/>
</dbReference>
<dbReference type="eggNOG" id="COG1396">
    <property type="taxonomic scope" value="Bacteria"/>
</dbReference>
<feature type="domain" description="MmyB-like transcription regulator ligand binding" evidence="1">
    <location>
        <begin position="17"/>
        <end position="182"/>
    </location>
</feature>
<keyword evidence="3" id="KW-1185">Reference proteome</keyword>
<dbReference type="Pfam" id="PF17765">
    <property type="entry name" value="MLTR_LBD"/>
    <property type="match status" value="1"/>
</dbReference>
<sequence length="185" mass="20904">MSEPQTRQAPDENLINAVMQRAFPWPGYAFRPDGSLLTANETLSKLLDAASPKQDLWTATAPEAGPNIYDLVFHPNGLLRWMENPEEVLPETLRRLRIEASSSPTIHETLMRIESYPSVRSLESHEVLPPPVLIERYKLGPISFSIVSVISHLASPGELEMERLRFESFVPADETSEEILRKVSR</sequence>
<dbReference type="InterPro" id="IPR041413">
    <property type="entry name" value="MLTR_LBD"/>
</dbReference>
<accession>A0A074M722</accession>
<organism evidence="2 3">
    <name type="scientific">Erythrobacter longus</name>
    <dbReference type="NCBI Taxonomy" id="1044"/>
    <lineage>
        <taxon>Bacteria</taxon>
        <taxon>Pseudomonadati</taxon>
        <taxon>Pseudomonadota</taxon>
        <taxon>Alphaproteobacteria</taxon>
        <taxon>Sphingomonadales</taxon>
        <taxon>Erythrobacteraceae</taxon>
        <taxon>Erythrobacter/Porphyrobacter group</taxon>
        <taxon>Erythrobacter</taxon>
    </lineage>
</organism>
<evidence type="ECO:0000313" key="3">
    <source>
        <dbReference type="Proteomes" id="UP000027647"/>
    </source>
</evidence>